<dbReference type="InterPro" id="IPR005479">
    <property type="entry name" value="CPAse_ATP-bd"/>
</dbReference>
<keyword evidence="1" id="KW-0547">Nucleotide-binding</keyword>
<accession>A0A3S5ESG6</accession>
<dbReference type="PROSITE" id="PS50975">
    <property type="entry name" value="ATP_GRASP"/>
    <property type="match status" value="1"/>
</dbReference>
<keyword evidence="4" id="KW-1185">Reference proteome</keyword>
<dbReference type="Gene3D" id="3.30.1490.20">
    <property type="entry name" value="ATP-grasp fold, A domain"/>
    <property type="match status" value="1"/>
</dbReference>
<feature type="domain" description="ATP-grasp" evidence="2">
    <location>
        <begin position="121"/>
        <end position="294"/>
    </location>
</feature>
<gene>
    <name evidence="3" type="ORF">NCTC12967_00079</name>
</gene>
<evidence type="ECO:0000313" key="3">
    <source>
        <dbReference type="EMBL" id="VEH68819.1"/>
    </source>
</evidence>
<proteinExistence type="predicted"/>
<dbReference type="GO" id="GO:0005524">
    <property type="term" value="F:ATP binding"/>
    <property type="evidence" value="ECO:0007669"/>
    <property type="project" value="UniProtKB-UniRule"/>
</dbReference>
<reference evidence="3 4" key="1">
    <citation type="submission" date="2018-12" db="EMBL/GenBank/DDBJ databases">
        <authorList>
            <consortium name="Pathogen Informatics"/>
        </authorList>
    </citation>
    <scope>NUCLEOTIDE SEQUENCE [LARGE SCALE GENOMIC DNA]</scope>
    <source>
        <strain evidence="3 4">NCTC12967</strain>
    </source>
</reference>
<dbReference type="RefSeq" id="WP_061787436.1">
    <property type="nucleotide sequence ID" value="NZ_LR134406.1"/>
</dbReference>
<keyword evidence="1" id="KW-0067">ATP-binding</keyword>
<evidence type="ECO:0000259" key="2">
    <source>
        <dbReference type="PROSITE" id="PS50975"/>
    </source>
</evidence>
<sequence length="403" mass="43065">MRTAARRRVLLSEASSFTAREFVTVLGRDGAVVDAMSSVRAPIARFSRYCRAIRRVPAPSQDPLGYLAAADRLMASGEYDALLPTHEQAWLFSAGRHLMRHRVEVADIAAFDRVESKIEFARLLDDLRLPQPAWRLVENEDDLSGLDFPVWLKAEFSTAGRGVLHVPSRDEAAAALASLTPRGRVMAQAPAPGRYAQVQGLFRRGRLLAAAASELLATGVGGSAAARVSVHHPEAVTALERLGAFLSWHGGLGLDYFHEDGRPCFIECNPRISEPANAAAAGVDLPALMIGLADDTPPSGEPVVARAGVRTRSTLAIGLGAAETARTRRGVAKTVARALLGRAPQAPAREVLNPVLEDPPSLVPFVVALAPVLARPAAVRRMAARTVADYSITPEAVARVSTR</sequence>
<dbReference type="EMBL" id="LR134406">
    <property type="protein sequence ID" value="VEH68819.1"/>
    <property type="molecule type" value="Genomic_DNA"/>
</dbReference>
<protein>
    <submittedName>
        <fullName evidence="3">Predicted ATP-grasp enzyme</fullName>
    </submittedName>
</protein>
<dbReference type="GeneID" id="64405588"/>
<dbReference type="SUPFAM" id="SSF56059">
    <property type="entry name" value="Glutathione synthetase ATP-binding domain-like"/>
    <property type="match status" value="1"/>
</dbReference>
<dbReference type="PROSITE" id="PS00867">
    <property type="entry name" value="CPSASE_2"/>
    <property type="match status" value="1"/>
</dbReference>
<dbReference type="InterPro" id="IPR011761">
    <property type="entry name" value="ATP-grasp"/>
</dbReference>
<dbReference type="GO" id="GO:0046872">
    <property type="term" value="F:metal ion binding"/>
    <property type="evidence" value="ECO:0007669"/>
    <property type="project" value="InterPro"/>
</dbReference>
<evidence type="ECO:0000256" key="1">
    <source>
        <dbReference type="PROSITE-ProRule" id="PRU00409"/>
    </source>
</evidence>
<dbReference type="Gene3D" id="3.30.470.20">
    <property type="entry name" value="ATP-grasp fold, B domain"/>
    <property type="match status" value="1"/>
</dbReference>
<dbReference type="AlphaFoldDB" id="A0A3S5ESG6"/>
<dbReference type="InterPro" id="IPR013815">
    <property type="entry name" value="ATP_grasp_subdomain_1"/>
</dbReference>
<dbReference type="Proteomes" id="UP000273044">
    <property type="component" value="Chromosome"/>
</dbReference>
<organism evidence="3 4">
    <name type="scientific">Arachnia propionica</name>
    <dbReference type="NCBI Taxonomy" id="1750"/>
    <lineage>
        <taxon>Bacteria</taxon>
        <taxon>Bacillati</taxon>
        <taxon>Actinomycetota</taxon>
        <taxon>Actinomycetes</taxon>
        <taxon>Propionibacteriales</taxon>
        <taxon>Propionibacteriaceae</taxon>
        <taxon>Arachnia</taxon>
    </lineage>
</organism>
<name>A0A3S5ESG6_9ACTN</name>
<evidence type="ECO:0000313" key="4">
    <source>
        <dbReference type="Proteomes" id="UP000273044"/>
    </source>
</evidence>